<dbReference type="RefSeq" id="WP_115217405.1">
    <property type="nucleotide sequence ID" value="NZ_UHIA01000002.1"/>
</dbReference>
<feature type="transmembrane region" description="Helical" evidence="1">
    <location>
        <begin position="69"/>
        <end position="89"/>
    </location>
</feature>
<keyword evidence="3" id="KW-1185">Reference proteome</keyword>
<evidence type="ECO:0000313" key="2">
    <source>
        <dbReference type="EMBL" id="SUO90281.1"/>
    </source>
</evidence>
<keyword evidence="1" id="KW-0472">Membrane</keyword>
<reference evidence="2 3" key="1">
    <citation type="submission" date="2018-06" db="EMBL/GenBank/DDBJ databases">
        <authorList>
            <consortium name="Pathogen Informatics"/>
            <person name="Doyle S."/>
        </authorList>
    </citation>
    <scope>NUCLEOTIDE SEQUENCE [LARGE SCALE GENOMIC DNA]</scope>
    <source>
        <strain evidence="2 3">NCTC10717</strain>
    </source>
</reference>
<organism evidence="2 3">
    <name type="scientific">Suttonella indologenes</name>
    <dbReference type="NCBI Taxonomy" id="13276"/>
    <lineage>
        <taxon>Bacteria</taxon>
        <taxon>Pseudomonadati</taxon>
        <taxon>Pseudomonadota</taxon>
        <taxon>Gammaproteobacteria</taxon>
        <taxon>Cardiobacteriales</taxon>
        <taxon>Cardiobacteriaceae</taxon>
        <taxon>Suttonella</taxon>
    </lineage>
</organism>
<keyword evidence="1" id="KW-0812">Transmembrane</keyword>
<dbReference type="EMBL" id="UHIA01000002">
    <property type="protein sequence ID" value="SUO90281.1"/>
    <property type="molecule type" value="Genomic_DNA"/>
</dbReference>
<evidence type="ECO:0000313" key="3">
    <source>
        <dbReference type="Proteomes" id="UP000254575"/>
    </source>
</evidence>
<accession>A0A380MHT1</accession>
<dbReference type="Proteomes" id="UP000254575">
    <property type="component" value="Unassembled WGS sequence"/>
</dbReference>
<sequence length="91" mass="9677">MAEKTIAEVRASFDAAGTGGNSDAKAGAYSVLFIAVLIGVFLIFLIFASLSSLRMGERDEERGINFMRVAGIGLMTLFILLLFIGVVTVTT</sequence>
<protein>
    <recommendedName>
        <fullName evidence="4">Integrating conjugative element protein, PFL_4701 family</fullName>
    </recommendedName>
</protein>
<gene>
    <name evidence="2" type="ORF">NCTC10717_00068</name>
</gene>
<name>A0A380MHT1_9GAMM</name>
<feature type="transmembrane region" description="Helical" evidence="1">
    <location>
        <begin position="28"/>
        <end position="48"/>
    </location>
</feature>
<proteinExistence type="predicted"/>
<evidence type="ECO:0008006" key="4">
    <source>
        <dbReference type="Google" id="ProtNLM"/>
    </source>
</evidence>
<evidence type="ECO:0000256" key="1">
    <source>
        <dbReference type="SAM" id="Phobius"/>
    </source>
</evidence>
<keyword evidence="1" id="KW-1133">Transmembrane helix</keyword>
<dbReference type="AlphaFoldDB" id="A0A380MHT1"/>